<evidence type="ECO:0000313" key="3">
    <source>
        <dbReference type="Proteomes" id="UP000838686"/>
    </source>
</evidence>
<protein>
    <recommendedName>
        <fullName evidence="1">Aminoglycoside phosphotransferase domain-containing protein</fullName>
    </recommendedName>
</protein>
<dbReference type="InterPro" id="IPR011009">
    <property type="entry name" value="Kinase-like_dom_sf"/>
</dbReference>
<keyword evidence="3" id="KW-1185">Reference proteome</keyword>
<dbReference type="EMBL" id="CAKMMF010000020">
    <property type="protein sequence ID" value="CAH1212654.1"/>
    <property type="molecule type" value="Genomic_DNA"/>
</dbReference>
<dbReference type="RefSeq" id="WP_236343952.1">
    <property type="nucleotide sequence ID" value="NZ_CAKMMF010000020.1"/>
</dbReference>
<evidence type="ECO:0000313" key="2">
    <source>
        <dbReference type="EMBL" id="CAH1212654.1"/>
    </source>
</evidence>
<dbReference type="Gene3D" id="3.90.1200.10">
    <property type="match status" value="1"/>
</dbReference>
<gene>
    <name evidence="2" type="ORF">PAECIP111893_03575</name>
</gene>
<dbReference type="Proteomes" id="UP000838686">
    <property type="component" value="Unassembled WGS sequence"/>
</dbReference>
<dbReference type="SUPFAM" id="SSF56112">
    <property type="entry name" value="Protein kinase-like (PK-like)"/>
    <property type="match status" value="1"/>
</dbReference>
<dbReference type="InterPro" id="IPR002575">
    <property type="entry name" value="Aminoglycoside_PTrfase"/>
</dbReference>
<dbReference type="Pfam" id="PF01636">
    <property type="entry name" value="APH"/>
    <property type="match status" value="1"/>
</dbReference>
<comment type="caution">
    <text evidence="2">The sequence shown here is derived from an EMBL/GenBank/DDBJ whole genome shotgun (WGS) entry which is preliminary data.</text>
</comment>
<reference evidence="2" key="1">
    <citation type="submission" date="2022-01" db="EMBL/GenBank/DDBJ databases">
        <authorList>
            <person name="Criscuolo A."/>
        </authorList>
    </citation>
    <scope>NUCLEOTIDE SEQUENCE</scope>
    <source>
        <strain evidence="2">CIP111893</strain>
    </source>
</reference>
<accession>A0ABN8GP50</accession>
<feature type="domain" description="Aminoglycoside phosphotransferase" evidence="1">
    <location>
        <begin position="104"/>
        <end position="252"/>
    </location>
</feature>
<proteinExistence type="predicted"/>
<sequence>MKKQGNASGVSAFPADIVLPDGSLNGKWALRSEVLYRGMNGQAVERFYMSASPQSYIFKPLTNSGQWGQEKWVYENVLPAFPPLYPKMLAESADPDTGRHWIIFEDIGNLHHMFSEAAALKLVESVAWWHALPTDRWTEFPLKGPKPQVEEMAAELLRNEPGMKQLLAKLSVAVPEAIWELIRDILEREPSSTTPRVLCHGDLHLGNYAQVDGRIVVLDWEHAHLSSPYWDLYHIIDMSHPSFPKTVTSSVRTGILLAYREQSRSFAHRSESEEEFIRGYAQFACVFSLWMLSLIAGDLARGAAKWPQEQLERQLQEAMASLNQCAELL</sequence>
<evidence type="ECO:0000259" key="1">
    <source>
        <dbReference type="Pfam" id="PF01636"/>
    </source>
</evidence>
<name>A0ABN8GP50_9BACL</name>
<organism evidence="2 3">
    <name type="scientific">Paenibacillus plantiphilus</name>
    <dbReference type="NCBI Taxonomy" id="2905650"/>
    <lineage>
        <taxon>Bacteria</taxon>
        <taxon>Bacillati</taxon>
        <taxon>Bacillota</taxon>
        <taxon>Bacilli</taxon>
        <taxon>Bacillales</taxon>
        <taxon>Paenibacillaceae</taxon>
        <taxon>Paenibacillus</taxon>
    </lineage>
</organism>